<reference evidence="2 3" key="1">
    <citation type="submission" date="2016-04" db="EMBL/GenBank/DDBJ databases">
        <title>Draft genome of Fonsecaea erecta CBS 125763.</title>
        <authorList>
            <person name="Weiss V.A."/>
            <person name="Vicente V.A."/>
            <person name="Raittz R.T."/>
            <person name="Moreno L.F."/>
            <person name="De Souza E.M."/>
            <person name="Pedrosa F.O."/>
            <person name="Steffens M.B."/>
            <person name="Faoro H."/>
            <person name="Tadra-Sfeir M.Z."/>
            <person name="Najafzadeh M.J."/>
            <person name="Felipe M.S."/>
            <person name="Teixeira M."/>
            <person name="Sun J."/>
            <person name="Xi L."/>
            <person name="Gomes R."/>
            <person name="De Azevedo C.M."/>
            <person name="Salgado C.G."/>
            <person name="Da Silva M.B."/>
            <person name="Nascimento M.F."/>
            <person name="Queiroz-Telles F."/>
            <person name="Attili D.S."/>
            <person name="Gorbushina A."/>
        </authorList>
    </citation>
    <scope>NUCLEOTIDE SEQUENCE [LARGE SCALE GENOMIC DNA]</scope>
    <source>
        <strain evidence="2 3">CBS 125763</strain>
    </source>
</reference>
<dbReference type="Proteomes" id="UP000078343">
    <property type="component" value="Unassembled WGS sequence"/>
</dbReference>
<accession>A0A179A006</accession>
<dbReference type="EMBL" id="LVYI01000001">
    <property type="protein sequence ID" value="OAP65480.1"/>
    <property type="molecule type" value="Genomic_DNA"/>
</dbReference>
<protein>
    <submittedName>
        <fullName evidence="2">Uncharacterized protein</fullName>
    </submittedName>
</protein>
<evidence type="ECO:0000313" key="2">
    <source>
        <dbReference type="EMBL" id="OAP65480.1"/>
    </source>
</evidence>
<keyword evidence="1" id="KW-1133">Transmembrane helix</keyword>
<keyword evidence="1" id="KW-0472">Membrane</keyword>
<keyword evidence="3" id="KW-1185">Reference proteome</keyword>
<dbReference type="OrthoDB" id="3692311at2759"/>
<evidence type="ECO:0000256" key="1">
    <source>
        <dbReference type="SAM" id="Phobius"/>
    </source>
</evidence>
<keyword evidence="1" id="KW-0812">Transmembrane</keyword>
<proteinExistence type="predicted"/>
<dbReference type="AlphaFoldDB" id="A0A179A006"/>
<feature type="transmembrane region" description="Helical" evidence="1">
    <location>
        <begin position="541"/>
        <end position="563"/>
    </location>
</feature>
<feature type="transmembrane region" description="Helical" evidence="1">
    <location>
        <begin position="56"/>
        <end position="79"/>
    </location>
</feature>
<evidence type="ECO:0000313" key="3">
    <source>
        <dbReference type="Proteomes" id="UP000078343"/>
    </source>
</evidence>
<comment type="caution">
    <text evidence="2">The sequence shown here is derived from an EMBL/GenBank/DDBJ whole genome shotgun (WGS) entry which is preliminary data.</text>
</comment>
<dbReference type="GeneID" id="30005622"/>
<sequence length="642" mass="71866">MPVMPIKETGFVQMRELNNSNTSLPTFRQDTSIPTAWPSDPKPLANNRFYEILLDLYDVGLCLIPIVLMVKIGLCLWAEHRDSWHSAYFVDEVSMLTTYLIRFNGQLATAFTIVFVLIFTTFLKRLALWRAEKGEYVARLEQYQASMSMISTLRSTLSLRVFDSISVGLIIMWSFYYLGSQAGKEEYTYQLSGPYSNQTVAYRTFSAPSAFQNASYAGYSSSFLEYMNLQYGVYTTSGLSYQWDAGSPNPSDYAGGALVPFPSGYPYDLSDKTTNWKDVSKPSKNWYSSNAGYYVYAVSNRSNGYTPVGDFNSEMSFLQVECSNWTLLHASQYHNGIIQPALLAMNMSDSAAVHKASNHTSPRTFTISGLHNSSVAVQFSCTVVQIYVELKIHCNGLSCSARRIRDSRRKHPSENSTPFDDDVFAERFFQGLLSVNQITTQKALNWDPVDSCFYTDYSEKQLLPTYAGVLECLNSTLASWEIGAGASQVLNTYYFASQLQEDDPMLLPDDLDLDAVGDDPRFAITDMRGGEYHARYATNKLWIAVDFISQTVLFGAAIAAFWLRKNTIAPDIFGYVSSLTRDNPHINLPDGGTTLGGLERARLLRNVKVRIADVSRDGQVGHVGLVAETRQADFLSAQKVYA</sequence>
<dbReference type="RefSeq" id="XP_018698847.1">
    <property type="nucleotide sequence ID" value="XM_018832968.1"/>
</dbReference>
<feature type="transmembrane region" description="Helical" evidence="1">
    <location>
        <begin position="99"/>
        <end position="123"/>
    </location>
</feature>
<name>A0A179A006_9EURO</name>
<gene>
    <name evidence="2" type="ORF">AYL99_01452</name>
</gene>
<organism evidence="2 3">
    <name type="scientific">Fonsecaea erecta</name>
    <dbReference type="NCBI Taxonomy" id="1367422"/>
    <lineage>
        <taxon>Eukaryota</taxon>
        <taxon>Fungi</taxon>
        <taxon>Dikarya</taxon>
        <taxon>Ascomycota</taxon>
        <taxon>Pezizomycotina</taxon>
        <taxon>Eurotiomycetes</taxon>
        <taxon>Chaetothyriomycetidae</taxon>
        <taxon>Chaetothyriales</taxon>
        <taxon>Herpotrichiellaceae</taxon>
        <taxon>Fonsecaea</taxon>
    </lineage>
</organism>
<feature type="transmembrane region" description="Helical" evidence="1">
    <location>
        <begin position="157"/>
        <end position="178"/>
    </location>
</feature>